<gene>
    <name evidence="1" type="ORF">GcC1_057003</name>
</gene>
<reference evidence="1 2" key="1">
    <citation type="journal article" date="2018" name="BMC Genomics">
        <title>Comparative genome analyses reveal sequence features reflecting distinct modes of host-adaptation between dicot and monocot powdery mildew.</title>
        <authorList>
            <person name="Wu Y."/>
            <person name="Ma X."/>
            <person name="Pan Z."/>
            <person name="Kale S.D."/>
            <person name="Song Y."/>
            <person name="King H."/>
            <person name="Zhang Q."/>
            <person name="Presley C."/>
            <person name="Deng X."/>
            <person name="Wei C.I."/>
            <person name="Xiao S."/>
        </authorList>
    </citation>
    <scope>NUCLEOTIDE SEQUENCE [LARGE SCALE GENOMIC DNA]</scope>
    <source>
        <strain evidence="1">UCSC1</strain>
    </source>
</reference>
<dbReference type="EMBL" id="MCBR01005711">
    <property type="protein sequence ID" value="RKF78281.1"/>
    <property type="molecule type" value="Genomic_DNA"/>
</dbReference>
<accession>A0A420IUS7</accession>
<comment type="caution">
    <text evidence="1">The sequence shown here is derived from an EMBL/GenBank/DDBJ whole genome shotgun (WGS) entry which is preliminary data.</text>
</comment>
<evidence type="ECO:0000313" key="1">
    <source>
        <dbReference type="EMBL" id="RKF78281.1"/>
    </source>
</evidence>
<evidence type="ECO:0000313" key="2">
    <source>
        <dbReference type="Proteomes" id="UP000285405"/>
    </source>
</evidence>
<proteinExistence type="predicted"/>
<name>A0A420IUS7_9PEZI</name>
<sequence>MLITLLVPGGKCIIGTIHSGIENTRRTMWSALWIRKFLYLSVWRNGSLAPEGWSGQCLLAIY</sequence>
<dbReference type="Proteomes" id="UP000285405">
    <property type="component" value="Unassembled WGS sequence"/>
</dbReference>
<organism evidence="1 2">
    <name type="scientific">Golovinomyces cichoracearum</name>
    <dbReference type="NCBI Taxonomy" id="62708"/>
    <lineage>
        <taxon>Eukaryota</taxon>
        <taxon>Fungi</taxon>
        <taxon>Dikarya</taxon>
        <taxon>Ascomycota</taxon>
        <taxon>Pezizomycotina</taxon>
        <taxon>Leotiomycetes</taxon>
        <taxon>Erysiphales</taxon>
        <taxon>Erysiphaceae</taxon>
        <taxon>Golovinomyces</taxon>
    </lineage>
</organism>
<dbReference type="AlphaFoldDB" id="A0A420IUS7"/>
<protein>
    <submittedName>
        <fullName evidence="1">Uncharacterized protein</fullName>
    </submittedName>
</protein>